<feature type="domain" description="Mab-21-like HhH/H2TH-like" evidence="2">
    <location>
        <begin position="259"/>
        <end position="358"/>
    </location>
</feature>
<protein>
    <submittedName>
        <fullName evidence="3">ATP-dependent Clp protease ATP-binding subunit ClpX</fullName>
    </submittedName>
</protein>
<keyword evidence="1" id="KW-0812">Transmembrane</keyword>
<dbReference type="Proteomes" id="UP001219518">
    <property type="component" value="Unassembled WGS sequence"/>
</dbReference>
<dbReference type="InterPro" id="IPR046906">
    <property type="entry name" value="Mab-21_HhH/H2TH-like"/>
</dbReference>
<dbReference type="Gene3D" id="1.10.1410.40">
    <property type="match status" value="1"/>
</dbReference>
<dbReference type="GO" id="GO:0005524">
    <property type="term" value="F:ATP binding"/>
    <property type="evidence" value="ECO:0007669"/>
    <property type="project" value="UniProtKB-KW"/>
</dbReference>
<dbReference type="InterPro" id="IPR024810">
    <property type="entry name" value="MAB21L/cGLR"/>
</dbReference>
<evidence type="ECO:0000256" key="1">
    <source>
        <dbReference type="SAM" id="Phobius"/>
    </source>
</evidence>
<dbReference type="GO" id="GO:0008233">
    <property type="term" value="F:peptidase activity"/>
    <property type="evidence" value="ECO:0007669"/>
    <property type="project" value="UniProtKB-KW"/>
</dbReference>
<reference evidence="3" key="1">
    <citation type="submission" date="2021-07" db="EMBL/GenBank/DDBJ databases">
        <authorList>
            <person name="Catto M.A."/>
            <person name="Jacobson A."/>
            <person name="Kennedy G."/>
            <person name="Labadie P."/>
            <person name="Hunt B.G."/>
            <person name="Srinivasan R."/>
        </authorList>
    </citation>
    <scope>NUCLEOTIDE SEQUENCE</scope>
    <source>
        <strain evidence="3">PL_HMW_Pooled</strain>
        <tissue evidence="3">Head</tissue>
    </source>
</reference>
<evidence type="ECO:0000313" key="3">
    <source>
        <dbReference type="EMBL" id="KAK3910666.1"/>
    </source>
</evidence>
<evidence type="ECO:0000259" key="2">
    <source>
        <dbReference type="Pfam" id="PF20266"/>
    </source>
</evidence>
<keyword evidence="1" id="KW-0472">Membrane</keyword>
<keyword evidence="4" id="KW-1185">Reference proteome</keyword>
<organism evidence="3 4">
    <name type="scientific">Frankliniella fusca</name>
    <dbReference type="NCBI Taxonomy" id="407009"/>
    <lineage>
        <taxon>Eukaryota</taxon>
        <taxon>Metazoa</taxon>
        <taxon>Ecdysozoa</taxon>
        <taxon>Arthropoda</taxon>
        <taxon>Hexapoda</taxon>
        <taxon>Insecta</taxon>
        <taxon>Pterygota</taxon>
        <taxon>Neoptera</taxon>
        <taxon>Paraneoptera</taxon>
        <taxon>Thysanoptera</taxon>
        <taxon>Terebrantia</taxon>
        <taxon>Thripoidea</taxon>
        <taxon>Thripidae</taxon>
        <taxon>Frankliniella</taxon>
    </lineage>
</organism>
<feature type="transmembrane region" description="Helical" evidence="1">
    <location>
        <begin position="449"/>
        <end position="467"/>
    </location>
</feature>
<keyword evidence="3" id="KW-0067">ATP-binding</keyword>
<keyword evidence="1" id="KW-1133">Transmembrane helix</keyword>
<keyword evidence="3" id="KW-0645">Protease</keyword>
<reference evidence="3" key="2">
    <citation type="journal article" date="2023" name="BMC Genomics">
        <title>Pest status, molecular evolution, and epigenetic factors derived from the genome assembly of Frankliniella fusca, a thysanopteran phytovirus vector.</title>
        <authorList>
            <person name="Catto M.A."/>
            <person name="Labadie P.E."/>
            <person name="Jacobson A.L."/>
            <person name="Kennedy G.G."/>
            <person name="Srinivasan R."/>
            <person name="Hunt B.G."/>
        </authorList>
    </citation>
    <scope>NUCLEOTIDE SEQUENCE</scope>
    <source>
        <strain evidence="3">PL_HMW_Pooled</strain>
    </source>
</reference>
<dbReference type="GO" id="GO:0006508">
    <property type="term" value="P:proteolysis"/>
    <property type="evidence" value="ECO:0007669"/>
    <property type="project" value="UniProtKB-KW"/>
</dbReference>
<dbReference type="Gene3D" id="3.30.460.90">
    <property type="match status" value="1"/>
</dbReference>
<dbReference type="AlphaFoldDB" id="A0AAE1GXQ4"/>
<comment type="caution">
    <text evidence="3">The sequence shown here is derived from an EMBL/GenBank/DDBJ whole genome shotgun (WGS) entry which is preliminary data.</text>
</comment>
<proteinExistence type="predicted"/>
<name>A0AAE1GXQ4_9NEOP</name>
<dbReference type="Pfam" id="PF20266">
    <property type="entry name" value="Mab-21_C"/>
    <property type="match status" value="1"/>
</dbReference>
<accession>A0AAE1GXQ4</accession>
<keyword evidence="3" id="KW-0378">Hydrolase</keyword>
<gene>
    <name evidence="3" type="ORF">KUF71_020480</name>
</gene>
<keyword evidence="3" id="KW-0547">Nucleotide-binding</keyword>
<sequence length="482" mass="55176">METIPHLDKAVNEFHDNFQQQKVDKNKYLLELREVIDLYLLSVMEEEDNLYRVLHLRAENVCNDYNDLKTVSPFNVQLNILMSLPLHPSDIQVEKGDIGFIKIKLPSNIEERVQFSKIWRDACNCGVQKSLLRHLNLWKDDDNYLKSTAFLKWFSGAVNKSLEVTGEIPNYKIVRLETDSNVTLRIRDERNHLDIYVTLRPVFLFPISMLPNDCYCQVSQDTECNEWIAECFSNEVSDPQLWATSLWQHEKLVIETHDLKPSIRILKGVRDIHCQKNQDLCEWNLLTNNHIRNLVMVLHKSNEVNFQNSSGGKLLLDLLLQLRNKLVSREGLQYFWDEKRNLLCGLTGAQKSSLARLVTRSIRDLQDPNCHKFLSLETYVSTQNSSESSSSESFCESARSSSEQTSSNYASYAHLCDESLVFEESRGGTSQGAKLDQVLKGGNKDYSSWWIVGGIAATLAPLAIAAISKGALTPKKRQNKDD</sequence>
<dbReference type="SMART" id="SM01265">
    <property type="entry name" value="Mab-21"/>
    <property type="match status" value="1"/>
</dbReference>
<dbReference type="EMBL" id="JAHWGI010000182">
    <property type="protein sequence ID" value="KAK3910666.1"/>
    <property type="molecule type" value="Genomic_DNA"/>
</dbReference>
<evidence type="ECO:0000313" key="4">
    <source>
        <dbReference type="Proteomes" id="UP001219518"/>
    </source>
</evidence>